<dbReference type="AlphaFoldDB" id="A0A0F3KWN9"/>
<evidence type="ECO:0000313" key="2">
    <source>
        <dbReference type="Proteomes" id="UP000033651"/>
    </source>
</evidence>
<dbReference type="PATRIC" id="fig|345309.4.peg.528"/>
<keyword evidence="2" id="KW-1185">Reference proteome</keyword>
<protein>
    <submittedName>
        <fullName evidence="1">Uncharacterized protein</fullName>
    </submittedName>
</protein>
<evidence type="ECO:0000313" key="1">
    <source>
        <dbReference type="EMBL" id="KJV35680.1"/>
    </source>
</evidence>
<comment type="caution">
    <text evidence="1">The sequence shown here is derived from an EMBL/GenBank/DDBJ whole genome shotgun (WGS) entry which is preliminary data.</text>
</comment>
<dbReference type="EMBL" id="JZRB01000014">
    <property type="protein sequence ID" value="KJV35680.1"/>
    <property type="molecule type" value="Genomic_DNA"/>
</dbReference>
<sequence length="310" mass="35441">MFITNKATPEELLSEFLRGHDAPDIESEFRDLAHNNDLCPQFTERVDMVLQSYARHHTYVDDIQAMNDQGVDIFFRYRADGMESKNVGIQIKSYKEIEDSLKKDREGEPLESKLASQYLDAKSKHGVKIYYIFLCGDGALVSHANLERRIRAKYSSMDDVVVVGPKKAWAFYSLHDYEIAAHCASILCDGDYVLQRARESLNDFKASQQRMLIAWVLLQLEGERYVDVGELQDYGVGYGADDEEDDDLSEDMANLIDRLERYADLEYLDGETYKIDPSAFPELCALYFDLRVRHGISGGGAIRYLHSLLV</sequence>
<dbReference type="RefSeq" id="WP_045828776.1">
    <property type="nucleotide sequence ID" value="NZ_JZRB01000014.1"/>
</dbReference>
<organism evidence="1 2">
    <name type="scientific">Luteibacter yeojuensis</name>
    <dbReference type="NCBI Taxonomy" id="345309"/>
    <lineage>
        <taxon>Bacteria</taxon>
        <taxon>Pseudomonadati</taxon>
        <taxon>Pseudomonadota</taxon>
        <taxon>Gammaproteobacteria</taxon>
        <taxon>Lysobacterales</taxon>
        <taxon>Rhodanobacteraceae</taxon>
        <taxon>Luteibacter</taxon>
    </lineage>
</organism>
<proteinExistence type="predicted"/>
<name>A0A0F3KWN9_9GAMM</name>
<dbReference type="Proteomes" id="UP000033651">
    <property type="component" value="Unassembled WGS sequence"/>
</dbReference>
<gene>
    <name evidence="1" type="ORF">VI08_06635</name>
</gene>
<accession>A0A0F3KWN9</accession>
<reference evidence="1 2" key="1">
    <citation type="submission" date="2015-03" db="EMBL/GenBank/DDBJ databases">
        <title>Draft genome sequence of Luteibacter yeojuensis strain SU11.</title>
        <authorList>
            <person name="Sulaiman J."/>
            <person name="Priya K."/>
            <person name="Chan K.-G."/>
        </authorList>
    </citation>
    <scope>NUCLEOTIDE SEQUENCE [LARGE SCALE GENOMIC DNA]</scope>
    <source>
        <strain evidence="1 2">SU11</strain>
    </source>
</reference>